<feature type="transmembrane region" description="Helical" evidence="1">
    <location>
        <begin position="52"/>
        <end position="70"/>
    </location>
</feature>
<name>A0A1I6BEI3_9BACI</name>
<keyword evidence="1" id="KW-0472">Membrane</keyword>
<proteinExistence type="predicted"/>
<dbReference type="RefSeq" id="WP_061805875.1">
    <property type="nucleotide sequence ID" value="NZ_FOXX01000009.1"/>
</dbReference>
<protein>
    <submittedName>
        <fullName evidence="2">Uncharacterized protein</fullName>
    </submittedName>
</protein>
<accession>A0A1I6BEI3</accession>
<sequence length="161" mass="17913">MNMNLVIILLALAGLLIICCKTFSSPYIACNAVGTFCSLFTALAMIQKQLSIIEGLIIICAILALAYLIYTPLKTSLFVQNCYIMFNVNFSKSQEIIERKNPNITVITKPLNTLILSYKEHQAEQAHHLKKALKQEAQGMPLSGFLLLSSSIILYLWQGIS</sequence>
<organism evidence="2 3">
    <name type="scientific">Priestia endophytica DSM 13796</name>
    <dbReference type="NCBI Taxonomy" id="1121089"/>
    <lineage>
        <taxon>Bacteria</taxon>
        <taxon>Bacillati</taxon>
        <taxon>Bacillota</taxon>
        <taxon>Bacilli</taxon>
        <taxon>Bacillales</taxon>
        <taxon>Bacillaceae</taxon>
        <taxon>Priestia</taxon>
    </lineage>
</organism>
<dbReference type="EMBL" id="FOXX01000009">
    <property type="protein sequence ID" value="SFQ79358.1"/>
    <property type="molecule type" value="Genomic_DNA"/>
</dbReference>
<feature type="transmembrane region" description="Helical" evidence="1">
    <location>
        <begin position="139"/>
        <end position="157"/>
    </location>
</feature>
<evidence type="ECO:0000313" key="2">
    <source>
        <dbReference type="EMBL" id="SFQ79358.1"/>
    </source>
</evidence>
<keyword evidence="1" id="KW-1133">Transmembrane helix</keyword>
<comment type="caution">
    <text evidence="2">The sequence shown here is derived from an EMBL/GenBank/DDBJ whole genome shotgun (WGS) entry which is preliminary data.</text>
</comment>
<dbReference type="Proteomes" id="UP000182762">
    <property type="component" value="Unassembled WGS sequence"/>
</dbReference>
<dbReference type="GeneID" id="93712140"/>
<evidence type="ECO:0000313" key="3">
    <source>
        <dbReference type="Proteomes" id="UP000182762"/>
    </source>
</evidence>
<reference evidence="2 3" key="1">
    <citation type="submission" date="2016-10" db="EMBL/GenBank/DDBJ databases">
        <authorList>
            <person name="Varghese N."/>
            <person name="Submissions S."/>
        </authorList>
    </citation>
    <scope>NUCLEOTIDE SEQUENCE [LARGE SCALE GENOMIC DNA]</scope>
    <source>
        <strain evidence="2 3">DSM 13796</strain>
    </source>
</reference>
<keyword evidence="3" id="KW-1185">Reference proteome</keyword>
<keyword evidence="1" id="KW-0812">Transmembrane</keyword>
<gene>
    <name evidence="2" type="ORF">SAMN02745910_03544</name>
</gene>
<evidence type="ECO:0000256" key="1">
    <source>
        <dbReference type="SAM" id="Phobius"/>
    </source>
</evidence>